<organism evidence="14 15">
    <name type="scientific">Erwinia sorbitola</name>
    <dbReference type="NCBI Taxonomy" id="2681984"/>
    <lineage>
        <taxon>Bacteria</taxon>
        <taxon>Pseudomonadati</taxon>
        <taxon>Pseudomonadota</taxon>
        <taxon>Gammaproteobacteria</taxon>
        <taxon>Enterobacterales</taxon>
        <taxon>Erwiniaceae</taxon>
        <taxon>Erwinia</taxon>
    </lineage>
</organism>
<evidence type="ECO:0000256" key="1">
    <source>
        <dbReference type="ARBA" id="ARBA00002442"/>
    </source>
</evidence>
<dbReference type="GO" id="GO:0017004">
    <property type="term" value="P:cytochrome complex assembly"/>
    <property type="evidence" value="ECO:0007669"/>
    <property type="project" value="UniProtKB-KW"/>
</dbReference>
<reference evidence="13 16" key="1">
    <citation type="submission" date="2019-11" db="EMBL/GenBank/DDBJ databases">
        <title>Erwinia sp. nov., isolated from feces of birds in Tibet plateau of China.</title>
        <authorList>
            <person name="Ge Y."/>
        </authorList>
    </citation>
    <scope>NUCLEOTIDE SEQUENCE [LARGE SCALE GENOMIC DNA]</scope>
    <source>
        <strain evidence="13 16">J316</strain>
    </source>
</reference>
<evidence type="ECO:0000256" key="2">
    <source>
        <dbReference type="ARBA" id="ARBA00004377"/>
    </source>
</evidence>
<evidence type="ECO:0000256" key="6">
    <source>
        <dbReference type="ARBA" id="ARBA00022475"/>
    </source>
</evidence>
<dbReference type="EMBL" id="CP046509">
    <property type="protein sequence ID" value="QGU86789.1"/>
    <property type="molecule type" value="Genomic_DNA"/>
</dbReference>
<evidence type="ECO:0000256" key="12">
    <source>
        <dbReference type="RuleBase" id="RU363101"/>
    </source>
</evidence>
<evidence type="ECO:0000256" key="5">
    <source>
        <dbReference type="ARBA" id="ARBA00022448"/>
    </source>
</evidence>
<comment type="subcellular location">
    <subcellularLocation>
        <location evidence="2 12">Cell inner membrane</location>
        <topology evidence="2 12">Single-pass membrane protein</topology>
    </subcellularLocation>
</comment>
<accession>A0A6L6GTN4</accession>
<dbReference type="NCBIfam" id="TIGR03141">
    <property type="entry name" value="cytochro_ccmD"/>
    <property type="match status" value="1"/>
</dbReference>
<dbReference type="GO" id="GO:0005886">
    <property type="term" value="C:plasma membrane"/>
    <property type="evidence" value="ECO:0007669"/>
    <property type="project" value="UniProtKB-SubCell"/>
</dbReference>
<dbReference type="InterPro" id="IPR007078">
    <property type="entry name" value="Haem_export_protD_CcmD"/>
</dbReference>
<evidence type="ECO:0000313" key="14">
    <source>
        <dbReference type="EMBL" id="QGU86789.1"/>
    </source>
</evidence>
<comment type="similarity">
    <text evidence="3 12">Belongs to the CcmD/CycX/HelD family.</text>
</comment>
<protein>
    <recommendedName>
        <fullName evidence="4 12">Heme exporter protein D</fullName>
    </recommendedName>
</protein>
<dbReference type="InterPro" id="IPR052075">
    <property type="entry name" value="Heme_exporter_D"/>
</dbReference>
<evidence type="ECO:0000256" key="3">
    <source>
        <dbReference type="ARBA" id="ARBA00008741"/>
    </source>
</evidence>
<dbReference type="AlphaFoldDB" id="A0A6I6ENX4"/>
<keyword evidence="10 12" id="KW-1133">Transmembrane helix</keyword>
<evidence type="ECO:0000256" key="7">
    <source>
        <dbReference type="ARBA" id="ARBA00022519"/>
    </source>
</evidence>
<evidence type="ECO:0000256" key="4">
    <source>
        <dbReference type="ARBA" id="ARBA00016461"/>
    </source>
</evidence>
<evidence type="ECO:0000313" key="15">
    <source>
        <dbReference type="Proteomes" id="UP000424752"/>
    </source>
</evidence>
<sequence>MTPAFSSWQEFFAMGRYGFYVWLAVTCTLIPLCALLLHTLLQRRRLLAEIRQRQARELRIRAAKVKKTAQAAGELP</sequence>
<evidence type="ECO:0000256" key="11">
    <source>
        <dbReference type="ARBA" id="ARBA00023136"/>
    </source>
</evidence>
<keyword evidence="16" id="KW-1185">Reference proteome</keyword>
<evidence type="ECO:0000313" key="13">
    <source>
        <dbReference type="EMBL" id="MTD28764.1"/>
    </source>
</evidence>
<gene>
    <name evidence="14" type="primary">ccmD</name>
    <name evidence="13" type="ORF">GK011_17650</name>
    <name evidence="14" type="ORF">GN242_06015</name>
</gene>
<keyword evidence="6 12" id="KW-1003">Cell membrane</keyword>
<proteinExistence type="inferred from homology"/>
<dbReference type="PANTHER" id="PTHR37531">
    <property type="entry name" value="HEME EXPORTER PROTEIN D"/>
    <property type="match status" value="1"/>
</dbReference>
<dbReference type="EMBL" id="WLZX01000009">
    <property type="protein sequence ID" value="MTD28764.1"/>
    <property type="molecule type" value="Genomic_DNA"/>
</dbReference>
<reference evidence="14 15" key="2">
    <citation type="submission" date="2019-12" db="EMBL/GenBank/DDBJ databases">
        <title>Erwinia sp. nov., isolated from droppings of birds in the Qinghai-Tiebt plateau of China.</title>
        <authorList>
            <person name="Ge Y."/>
        </authorList>
    </citation>
    <scope>NUCLEOTIDE SEQUENCE [LARGE SCALE GENOMIC DNA]</scope>
    <source>
        <strain evidence="14 15">J780</strain>
    </source>
</reference>
<dbReference type="Proteomes" id="UP000424752">
    <property type="component" value="Chromosome"/>
</dbReference>
<dbReference type="GO" id="GO:0015886">
    <property type="term" value="P:heme transport"/>
    <property type="evidence" value="ECO:0007669"/>
    <property type="project" value="InterPro"/>
</dbReference>
<name>A0A6I6ENX4_9GAMM</name>
<keyword evidence="11 12" id="KW-0472">Membrane</keyword>
<dbReference type="Pfam" id="PF04995">
    <property type="entry name" value="CcmD"/>
    <property type="match status" value="1"/>
</dbReference>
<dbReference type="PANTHER" id="PTHR37531:SF1">
    <property type="entry name" value="HEME EXPORTER PROTEIN D"/>
    <property type="match status" value="1"/>
</dbReference>
<feature type="transmembrane region" description="Helical" evidence="12">
    <location>
        <begin position="20"/>
        <end position="41"/>
    </location>
</feature>
<keyword evidence="8 12" id="KW-0812">Transmembrane</keyword>
<dbReference type="GO" id="GO:1903607">
    <property type="term" value="P:cytochrome c biosynthetic process"/>
    <property type="evidence" value="ECO:0007669"/>
    <property type="project" value="TreeGrafter"/>
</dbReference>
<keyword evidence="5 12" id="KW-0813">Transport</keyword>
<keyword evidence="7 12" id="KW-0997">Cell inner membrane</keyword>
<evidence type="ECO:0000256" key="8">
    <source>
        <dbReference type="ARBA" id="ARBA00022692"/>
    </source>
</evidence>
<dbReference type="RefSeq" id="WP_154754006.1">
    <property type="nucleotide sequence ID" value="NZ_CP046509.1"/>
</dbReference>
<dbReference type="Proteomes" id="UP000480164">
    <property type="component" value="Unassembled WGS sequence"/>
</dbReference>
<evidence type="ECO:0000313" key="16">
    <source>
        <dbReference type="Proteomes" id="UP000480164"/>
    </source>
</evidence>
<evidence type="ECO:0000256" key="10">
    <source>
        <dbReference type="ARBA" id="ARBA00022989"/>
    </source>
</evidence>
<accession>A0A6I6ENX4</accession>
<evidence type="ECO:0000256" key="9">
    <source>
        <dbReference type="ARBA" id="ARBA00022748"/>
    </source>
</evidence>
<keyword evidence="9 12" id="KW-0201">Cytochrome c-type biogenesis</keyword>
<dbReference type="KEGG" id="erwi:GN242_06015"/>
<comment type="function">
    <text evidence="1 12">Required for the export of heme to the periplasm for the biogenesis of c-type cytochromes.</text>
</comment>